<evidence type="ECO:0000256" key="2">
    <source>
        <dbReference type="ARBA" id="ARBA00022857"/>
    </source>
</evidence>
<evidence type="ECO:0000256" key="3">
    <source>
        <dbReference type="ARBA" id="ARBA00023002"/>
    </source>
</evidence>
<evidence type="ECO:0000259" key="4">
    <source>
        <dbReference type="Pfam" id="PF13460"/>
    </source>
</evidence>
<dbReference type="Pfam" id="PF13460">
    <property type="entry name" value="NAD_binding_10"/>
    <property type="match status" value="1"/>
</dbReference>
<dbReference type="RefSeq" id="XP_007296350.1">
    <property type="nucleotide sequence ID" value="XM_007296288.1"/>
</dbReference>
<keyword evidence="3" id="KW-0560">Oxidoreductase</keyword>
<dbReference type="AlphaFoldDB" id="K1WXK5"/>
<protein>
    <recommendedName>
        <fullName evidence="4">NAD(P)-binding domain-containing protein</fullName>
    </recommendedName>
</protein>
<dbReference type="CDD" id="cd05259">
    <property type="entry name" value="PCBER_SDR_a"/>
    <property type="match status" value="1"/>
</dbReference>
<dbReference type="EMBL" id="JH921450">
    <property type="protein sequence ID" value="EKD13378.1"/>
    <property type="molecule type" value="Genomic_DNA"/>
</dbReference>
<dbReference type="HOGENOM" id="CLU_044876_3_3_1"/>
<organism evidence="5 6">
    <name type="scientific">Marssonina brunnea f. sp. multigermtubi (strain MB_m1)</name>
    <name type="common">Marssonina leaf spot fungus</name>
    <dbReference type="NCBI Taxonomy" id="1072389"/>
    <lineage>
        <taxon>Eukaryota</taxon>
        <taxon>Fungi</taxon>
        <taxon>Dikarya</taxon>
        <taxon>Ascomycota</taxon>
        <taxon>Pezizomycotina</taxon>
        <taxon>Leotiomycetes</taxon>
        <taxon>Helotiales</taxon>
        <taxon>Drepanopezizaceae</taxon>
        <taxon>Drepanopeziza</taxon>
    </lineage>
</organism>
<dbReference type="GeneID" id="18764396"/>
<reference evidence="5 6" key="1">
    <citation type="journal article" date="2012" name="BMC Genomics">
        <title>Sequencing the genome of Marssonina brunnea reveals fungus-poplar co-evolution.</title>
        <authorList>
            <person name="Zhu S."/>
            <person name="Cao Y.-Z."/>
            <person name="Jiang C."/>
            <person name="Tan B.-Y."/>
            <person name="Wang Z."/>
            <person name="Feng S."/>
            <person name="Zhang L."/>
            <person name="Su X.-H."/>
            <person name="Brejova B."/>
            <person name="Vinar T."/>
            <person name="Xu M."/>
            <person name="Wang M.-X."/>
            <person name="Zhang S.-G."/>
            <person name="Huang M.-R."/>
            <person name="Wu R."/>
            <person name="Zhou Y."/>
        </authorList>
    </citation>
    <scope>NUCLEOTIDE SEQUENCE [LARGE SCALE GENOMIC DNA]</scope>
    <source>
        <strain evidence="5 6">MB_m1</strain>
    </source>
</reference>
<dbReference type="PANTHER" id="PTHR47706:SF1">
    <property type="entry name" value="CIPA-LIKE, PUTATIVE (AFU_ORTHOLOGUE AFUA_1G12460)-RELATED"/>
    <property type="match status" value="1"/>
</dbReference>
<feature type="domain" description="NAD(P)-binding" evidence="4">
    <location>
        <begin position="11"/>
        <end position="192"/>
    </location>
</feature>
<comment type="similarity">
    <text evidence="1">Belongs to the NmrA-type oxidoreductase family. Isoflavone reductase subfamily.</text>
</comment>
<keyword evidence="6" id="KW-1185">Reference proteome</keyword>
<dbReference type="Gene3D" id="3.90.25.10">
    <property type="entry name" value="UDP-galactose 4-epimerase, domain 1"/>
    <property type="match status" value="1"/>
</dbReference>
<dbReference type="InterPro" id="IPR036291">
    <property type="entry name" value="NAD(P)-bd_dom_sf"/>
</dbReference>
<dbReference type="InterPro" id="IPR051609">
    <property type="entry name" value="NmrA/Isoflavone_reductase-like"/>
</dbReference>
<dbReference type="PANTHER" id="PTHR47706">
    <property type="entry name" value="NMRA-LIKE FAMILY PROTEIN"/>
    <property type="match status" value="1"/>
</dbReference>
<dbReference type="Gene3D" id="3.40.50.720">
    <property type="entry name" value="NAD(P)-binding Rossmann-like Domain"/>
    <property type="match status" value="1"/>
</dbReference>
<dbReference type="OMA" id="YHSKLAI"/>
<dbReference type="eggNOG" id="ENOG502S12R">
    <property type="taxonomic scope" value="Eukaryota"/>
</dbReference>
<dbReference type="InParanoid" id="K1WXK5"/>
<dbReference type="KEGG" id="mbe:MBM_08461"/>
<dbReference type="SUPFAM" id="SSF51735">
    <property type="entry name" value="NAD(P)-binding Rossmann-fold domains"/>
    <property type="match status" value="1"/>
</dbReference>
<evidence type="ECO:0000256" key="1">
    <source>
        <dbReference type="ARBA" id="ARBA00005725"/>
    </source>
</evidence>
<gene>
    <name evidence="5" type="ORF">MBM_08461</name>
</gene>
<keyword evidence="2" id="KW-0521">NADP</keyword>
<evidence type="ECO:0000313" key="6">
    <source>
        <dbReference type="Proteomes" id="UP000006753"/>
    </source>
</evidence>
<dbReference type="GO" id="GO:0016491">
    <property type="term" value="F:oxidoreductase activity"/>
    <property type="evidence" value="ECO:0007669"/>
    <property type="project" value="UniProtKB-KW"/>
</dbReference>
<name>K1WXK5_MARBU</name>
<sequence length="300" mass="31850">MASIKNVTIVGGAGGLGSALLKSLVDSGKFNVTAVTRPTSTSTFPSSVKVIKADYNSIDELTSALKGQDALVLALGNEGLPGQNKFIDAAIASGVKRIIPSEFGCDLDKAGSLPVFGFKIATRKYLEGKIAAGADITYTYVINNAFLDWGLEKNFLVDWSSEEPTLYNGGDFVFSATTLASVGQAVVGVLTHLEETKNRPVFVEDIGISQNQLLALARKVAPSKKWTPTTVDLAKIEEQCNEAVSKGDYSANVMISYLCVALYQNKYGGRPEKLDNELLGVKGKTEADVESILKGVLGGN</sequence>
<proteinExistence type="inferred from homology"/>
<accession>K1WXK5</accession>
<evidence type="ECO:0000313" key="5">
    <source>
        <dbReference type="EMBL" id="EKD13378.1"/>
    </source>
</evidence>
<dbReference type="Proteomes" id="UP000006753">
    <property type="component" value="Unassembled WGS sequence"/>
</dbReference>
<dbReference type="OrthoDB" id="9974981at2759"/>
<dbReference type="InterPro" id="IPR045312">
    <property type="entry name" value="PCBER-like"/>
</dbReference>
<dbReference type="InterPro" id="IPR016040">
    <property type="entry name" value="NAD(P)-bd_dom"/>
</dbReference>